<protein>
    <submittedName>
        <fullName evidence="1">2462_t:CDS:1</fullName>
    </submittedName>
</protein>
<comment type="caution">
    <text evidence="1">The sequence shown here is derived from an EMBL/GenBank/DDBJ whole genome shotgun (WGS) entry which is preliminary data.</text>
</comment>
<name>A0A9W4SRB3_9GLOM</name>
<sequence>MEKDKLSKKFVQEIEKLTDLKKDYFDNKTSFKVKINMDDDIIRRTVVNDIVKSIQSKVEKNLYIKYQNSFRFYDVMTQYKKKYDEEGSKKLIGINDAYKHCQISTREFYILSDMKWNSFSKLYEFNDQYKEDYSYWKVKKRDWDKESEEESDKTISDLGE</sequence>
<evidence type="ECO:0000313" key="2">
    <source>
        <dbReference type="Proteomes" id="UP001153678"/>
    </source>
</evidence>
<organism evidence="1 2">
    <name type="scientific">Funneliformis geosporum</name>
    <dbReference type="NCBI Taxonomy" id="1117311"/>
    <lineage>
        <taxon>Eukaryota</taxon>
        <taxon>Fungi</taxon>
        <taxon>Fungi incertae sedis</taxon>
        <taxon>Mucoromycota</taxon>
        <taxon>Glomeromycotina</taxon>
        <taxon>Glomeromycetes</taxon>
        <taxon>Glomerales</taxon>
        <taxon>Glomeraceae</taxon>
        <taxon>Funneliformis</taxon>
    </lineage>
</organism>
<proteinExistence type="predicted"/>
<accession>A0A9W4SRB3</accession>
<dbReference type="OrthoDB" id="2375214at2759"/>
<dbReference type="Proteomes" id="UP001153678">
    <property type="component" value="Unassembled WGS sequence"/>
</dbReference>
<evidence type="ECO:0000313" key="1">
    <source>
        <dbReference type="EMBL" id="CAI2178593.1"/>
    </source>
</evidence>
<dbReference type="EMBL" id="CAMKVN010001886">
    <property type="protein sequence ID" value="CAI2178593.1"/>
    <property type="molecule type" value="Genomic_DNA"/>
</dbReference>
<dbReference type="AlphaFoldDB" id="A0A9W4SRB3"/>
<keyword evidence="2" id="KW-1185">Reference proteome</keyword>
<reference evidence="1" key="1">
    <citation type="submission" date="2022-08" db="EMBL/GenBank/DDBJ databases">
        <authorList>
            <person name="Kallberg Y."/>
            <person name="Tangrot J."/>
            <person name="Rosling A."/>
        </authorList>
    </citation>
    <scope>NUCLEOTIDE SEQUENCE</scope>
    <source>
        <strain evidence="1">Wild A</strain>
    </source>
</reference>
<gene>
    <name evidence="1" type="ORF">FWILDA_LOCUS8664</name>
</gene>